<accession>A0A6A6J3J9</accession>
<keyword evidence="2" id="KW-1185">Reference proteome</keyword>
<protein>
    <submittedName>
        <fullName evidence="1">Uncharacterized protein</fullName>
    </submittedName>
</protein>
<proteinExistence type="predicted"/>
<dbReference type="EMBL" id="ML987189">
    <property type="protein sequence ID" value="KAF2257405.1"/>
    <property type="molecule type" value="Genomic_DNA"/>
</dbReference>
<organism evidence="1 2">
    <name type="scientific">Trematosphaeria pertusa</name>
    <dbReference type="NCBI Taxonomy" id="390896"/>
    <lineage>
        <taxon>Eukaryota</taxon>
        <taxon>Fungi</taxon>
        <taxon>Dikarya</taxon>
        <taxon>Ascomycota</taxon>
        <taxon>Pezizomycotina</taxon>
        <taxon>Dothideomycetes</taxon>
        <taxon>Pleosporomycetidae</taxon>
        <taxon>Pleosporales</taxon>
        <taxon>Massarineae</taxon>
        <taxon>Trematosphaeriaceae</taxon>
        <taxon>Trematosphaeria</taxon>
    </lineage>
</organism>
<dbReference type="AlphaFoldDB" id="A0A6A6J3J9"/>
<dbReference type="RefSeq" id="XP_033692409.1">
    <property type="nucleotide sequence ID" value="XM_033826444.1"/>
</dbReference>
<name>A0A6A6J3J9_9PLEO</name>
<dbReference type="Proteomes" id="UP000800094">
    <property type="component" value="Unassembled WGS sequence"/>
</dbReference>
<sequence length="169" mass="17964">MLEVLARAASSIRCGTQCLAGFRGTGGWSNSPTGRGKWYCRRARGRDGRVDTERSCTGAAAYDAIRGRPWRLVRIREHLLQIKSLLPAGSVLSRVGEVVAVVVKERRPVRKVCVNAAPTSPAHRFRQIMVSAVAIISASGRATSVVCRACVSGGRGGSTNKLTGCSGVL</sequence>
<evidence type="ECO:0000313" key="1">
    <source>
        <dbReference type="EMBL" id="KAF2257405.1"/>
    </source>
</evidence>
<gene>
    <name evidence="1" type="ORF">BU26DRAFT_499904</name>
</gene>
<evidence type="ECO:0000313" key="2">
    <source>
        <dbReference type="Proteomes" id="UP000800094"/>
    </source>
</evidence>
<reference evidence="1" key="1">
    <citation type="journal article" date="2020" name="Stud. Mycol.">
        <title>101 Dothideomycetes genomes: a test case for predicting lifestyles and emergence of pathogens.</title>
        <authorList>
            <person name="Haridas S."/>
            <person name="Albert R."/>
            <person name="Binder M."/>
            <person name="Bloem J."/>
            <person name="Labutti K."/>
            <person name="Salamov A."/>
            <person name="Andreopoulos B."/>
            <person name="Baker S."/>
            <person name="Barry K."/>
            <person name="Bills G."/>
            <person name="Bluhm B."/>
            <person name="Cannon C."/>
            <person name="Castanera R."/>
            <person name="Culley D."/>
            <person name="Daum C."/>
            <person name="Ezra D."/>
            <person name="Gonzalez J."/>
            <person name="Henrissat B."/>
            <person name="Kuo A."/>
            <person name="Liang C."/>
            <person name="Lipzen A."/>
            <person name="Lutzoni F."/>
            <person name="Magnuson J."/>
            <person name="Mondo S."/>
            <person name="Nolan M."/>
            <person name="Ohm R."/>
            <person name="Pangilinan J."/>
            <person name="Park H.-J."/>
            <person name="Ramirez L."/>
            <person name="Alfaro M."/>
            <person name="Sun H."/>
            <person name="Tritt A."/>
            <person name="Yoshinaga Y."/>
            <person name="Zwiers L.-H."/>
            <person name="Turgeon B."/>
            <person name="Goodwin S."/>
            <person name="Spatafora J."/>
            <person name="Crous P."/>
            <person name="Grigoriev I."/>
        </authorList>
    </citation>
    <scope>NUCLEOTIDE SEQUENCE</scope>
    <source>
        <strain evidence="1">CBS 122368</strain>
    </source>
</reference>
<dbReference type="GeneID" id="54579774"/>